<dbReference type="SUPFAM" id="SSF57903">
    <property type="entry name" value="FYVE/PHD zinc finger"/>
    <property type="match status" value="1"/>
</dbReference>
<dbReference type="GO" id="GO:0003676">
    <property type="term" value="F:nucleic acid binding"/>
    <property type="evidence" value="ECO:0007669"/>
    <property type="project" value="InterPro"/>
</dbReference>
<dbReference type="Proteomes" id="UP000801492">
    <property type="component" value="Unassembled WGS sequence"/>
</dbReference>
<evidence type="ECO:0000313" key="3">
    <source>
        <dbReference type="Proteomes" id="UP000801492"/>
    </source>
</evidence>
<name>A0A8K0G953_IGNLU</name>
<proteinExistence type="predicted"/>
<protein>
    <recommendedName>
        <fullName evidence="1">SCAN domain-containing protein</fullName>
    </recommendedName>
</protein>
<evidence type="ECO:0000313" key="2">
    <source>
        <dbReference type="EMBL" id="KAF2889933.1"/>
    </source>
</evidence>
<dbReference type="AlphaFoldDB" id="A0A8K0G953"/>
<dbReference type="EMBL" id="VTPC01060421">
    <property type="protein sequence ID" value="KAF2889933.1"/>
    <property type="molecule type" value="Genomic_DNA"/>
</dbReference>
<comment type="caution">
    <text evidence="2">The sequence shown here is derived from an EMBL/GenBank/DDBJ whole genome shotgun (WGS) entry which is preliminary data.</text>
</comment>
<accession>A0A8K0G953</accession>
<dbReference type="Pfam" id="PF23663">
    <property type="entry name" value="Znf_SCAND3"/>
    <property type="match status" value="1"/>
</dbReference>
<dbReference type="InterPro" id="IPR036397">
    <property type="entry name" value="RNaseH_sf"/>
</dbReference>
<reference evidence="2" key="1">
    <citation type="submission" date="2019-08" db="EMBL/GenBank/DDBJ databases">
        <title>The genome of the North American firefly Photinus pyralis.</title>
        <authorList>
            <consortium name="Photinus pyralis genome working group"/>
            <person name="Fallon T.R."/>
            <person name="Sander Lower S.E."/>
            <person name="Weng J.-K."/>
        </authorList>
    </citation>
    <scope>NUCLEOTIDE SEQUENCE</scope>
    <source>
        <strain evidence="2">TRF0915ILg1</strain>
        <tissue evidence="2">Whole body</tissue>
    </source>
</reference>
<sequence length="208" mass="23380">MELLKIFLEVGCPHTLQSDNGCCNTRINNIQNANGRPRHPTSQASVERSKQDVEAMLRAWLIDNDTKDWAIFIQFQKSSSFHQDLDRFVKQQHNDNTSTSEDLPAAALINNNASTSEEPALTGRTPVLLVESKGEAVDKEGKAFCVVCRMKFTGAHLCDICKNLVHAICGNTVGEEGYGWKILCYVCQKRRKFKRTKQTCCTKPKKIC</sequence>
<dbReference type="InterPro" id="IPR057560">
    <property type="entry name" value="Znf_SCAND3"/>
</dbReference>
<dbReference type="SUPFAM" id="SSF53098">
    <property type="entry name" value="Ribonuclease H-like"/>
    <property type="match status" value="1"/>
</dbReference>
<gene>
    <name evidence="2" type="ORF">ILUMI_16240</name>
</gene>
<evidence type="ECO:0000259" key="1">
    <source>
        <dbReference type="Pfam" id="PF23663"/>
    </source>
</evidence>
<organism evidence="2 3">
    <name type="scientific">Ignelater luminosus</name>
    <name type="common">Cucubano</name>
    <name type="synonym">Pyrophorus luminosus</name>
    <dbReference type="NCBI Taxonomy" id="2038154"/>
    <lineage>
        <taxon>Eukaryota</taxon>
        <taxon>Metazoa</taxon>
        <taxon>Ecdysozoa</taxon>
        <taxon>Arthropoda</taxon>
        <taxon>Hexapoda</taxon>
        <taxon>Insecta</taxon>
        <taxon>Pterygota</taxon>
        <taxon>Neoptera</taxon>
        <taxon>Endopterygota</taxon>
        <taxon>Coleoptera</taxon>
        <taxon>Polyphaga</taxon>
        <taxon>Elateriformia</taxon>
        <taxon>Elateroidea</taxon>
        <taxon>Elateridae</taxon>
        <taxon>Agrypninae</taxon>
        <taxon>Pyrophorini</taxon>
        <taxon>Ignelater</taxon>
    </lineage>
</organism>
<dbReference type="InterPro" id="IPR011011">
    <property type="entry name" value="Znf_FYVE_PHD"/>
</dbReference>
<dbReference type="OrthoDB" id="7394051at2759"/>
<dbReference type="Gene3D" id="3.30.420.10">
    <property type="entry name" value="Ribonuclease H-like superfamily/Ribonuclease H"/>
    <property type="match status" value="1"/>
</dbReference>
<keyword evidence="3" id="KW-1185">Reference proteome</keyword>
<dbReference type="InterPro" id="IPR012337">
    <property type="entry name" value="RNaseH-like_sf"/>
</dbReference>
<feature type="domain" description="SCAN" evidence="1">
    <location>
        <begin position="153"/>
        <end position="199"/>
    </location>
</feature>